<feature type="transmembrane region" description="Helical" evidence="2">
    <location>
        <begin position="127"/>
        <end position="148"/>
    </location>
</feature>
<feature type="region of interest" description="Disordered" evidence="1">
    <location>
        <begin position="316"/>
        <end position="355"/>
    </location>
</feature>
<protein>
    <submittedName>
        <fullName evidence="3">Uncharacterized protein</fullName>
    </submittedName>
</protein>
<dbReference type="Proteomes" id="UP000559027">
    <property type="component" value="Unassembled WGS sequence"/>
</dbReference>
<dbReference type="OrthoDB" id="3357408at2759"/>
<evidence type="ECO:0000256" key="2">
    <source>
        <dbReference type="SAM" id="Phobius"/>
    </source>
</evidence>
<feature type="transmembrane region" description="Helical" evidence="2">
    <location>
        <begin position="95"/>
        <end position="115"/>
    </location>
</feature>
<comment type="caution">
    <text evidence="3">The sequence shown here is derived from an EMBL/GenBank/DDBJ whole genome shotgun (WGS) entry which is preliminary data.</text>
</comment>
<evidence type="ECO:0000256" key="1">
    <source>
        <dbReference type="SAM" id="MobiDB-lite"/>
    </source>
</evidence>
<feature type="transmembrane region" description="Helical" evidence="2">
    <location>
        <begin position="168"/>
        <end position="190"/>
    </location>
</feature>
<name>A0A8H5GFK8_9AGAR</name>
<keyword evidence="4" id="KW-1185">Reference proteome</keyword>
<feature type="compositionally biased region" description="Basic and acidic residues" evidence="1">
    <location>
        <begin position="344"/>
        <end position="355"/>
    </location>
</feature>
<feature type="transmembrane region" description="Helical" evidence="2">
    <location>
        <begin position="262"/>
        <end position="285"/>
    </location>
</feature>
<proteinExistence type="predicted"/>
<sequence>MGNSLLLHQQVAVAVSGALAFGFYFATLLYCVRWLLFTEEGWRIRQRIRWYIVAITFLIFACNMVYLALNINGAMGAAWREITKTPPRTGTEWRNVLSCTMANCTVLSADIVLLWRCWVVYGKRRLIVILPCLLWLSALLCTILQIYLQAVHIRNPNIGPYNWASVNMTFGPGIVLLPFWISTALLNAYCSGEILKMSFYNGFSRHFRSAVLVRRIYLTAEECKDFISVRHLHLAIRIIAESGLLNLSITFAHLLVWFGKSIYAINVISVLNAPMIGIGFNWFLIRVYQNRADTSKAEANLQDVSTIQFGGSTITGQAQGTAGSRSGTTSGDTTILSLPPDVEDYMKSDKETERP</sequence>
<feature type="compositionally biased region" description="Low complexity" evidence="1">
    <location>
        <begin position="320"/>
        <end position="334"/>
    </location>
</feature>
<accession>A0A8H5GFK8</accession>
<organism evidence="3 4">
    <name type="scientific">Leucocoprinus leucothites</name>
    <dbReference type="NCBI Taxonomy" id="201217"/>
    <lineage>
        <taxon>Eukaryota</taxon>
        <taxon>Fungi</taxon>
        <taxon>Dikarya</taxon>
        <taxon>Basidiomycota</taxon>
        <taxon>Agaricomycotina</taxon>
        <taxon>Agaricomycetes</taxon>
        <taxon>Agaricomycetidae</taxon>
        <taxon>Agaricales</taxon>
        <taxon>Agaricineae</taxon>
        <taxon>Agaricaceae</taxon>
        <taxon>Leucocoprinus</taxon>
    </lineage>
</organism>
<feature type="transmembrane region" description="Helical" evidence="2">
    <location>
        <begin position="48"/>
        <end position="69"/>
    </location>
</feature>
<reference evidence="3 4" key="1">
    <citation type="journal article" date="2020" name="ISME J.">
        <title>Uncovering the hidden diversity of litter-decomposition mechanisms in mushroom-forming fungi.</title>
        <authorList>
            <person name="Floudas D."/>
            <person name="Bentzer J."/>
            <person name="Ahren D."/>
            <person name="Johansson T."/>
            <person name="Persson P."/>
            <person name="Tunlid A."/>
        </authorList>
    </citation>
    <scope>NUCLEOTIDE SEQUENCE [LARGE SCALE GENOMIC DNA]</scope>
    <source>
        <strain evidence="3 4">CBS 146.42</strain>
    </source>
</reference>
<keyword evidence="2" id="KW-0812">Transmembrane</keyword>
<keyword evidence="2" id="KW-0472">Membrane</keyword>
<evidence type="ECO:0000313" key="3">
    <source>
        <dbReference type="EMBL" id="KAF5364017.1"/>
    </source>
</evidence>
<evidence type="ECO:0000313" key="4">
    <source>
        <dbReference type="Proteomes" id="UP000559027"/>
    </source>
</evidence>
<dbReference type="EMBL" id="JAACJO010000001">
    <property type="protein sequence ID" value="KAF5364017.1"/>
    <property type="molecule type" value="Genomic_DNA"/>
</dbReference>
<feature type="transmembrane region" description="Helical" evidence="2">
    <location>
        <begin position="12"/>
        <end position="36"/>
    </location>
</feature>
<feature type="transmembrane region" description="Helical" evidence="2">
    <location>
        <begin position="234"/>
        <end position="256"/>
    </location>
</feature>
<keyword evidence="2" id="KW-1133">Transmembrane helix</keyword>
<gene>
    <name evidence="3" type="ORF">D9756_001061</name>
</gene>
<dbReference type="AlphaFoldDB" id="A0A8H5GFK8"/>